<keyword evidence="3" id="KW-1185">Reference proteome</keyword>
<sequence length="184" mass="21865">MEKILRISVQDGPTKRPAVIRKYNENMGGVDLCDQMLSFYKMSSRTKNWTTCVIGHFFDVAITNSWIQYKSDSKVLNRPAKDTQQYLDFKLHMAEELMNNTYLDHSSSEDSEEEYEPPVKKRIPQPEPYVRKYGAMHMPEMVDCKHAKRCRNMGCKNKTYMRCTKCKMFLYITKKRNCFLDYHR</sequence>
<dbReference type="InterPro" id="IPR029526">
    <property type="entry name" value="PGBD"/>
</dbReference>
<feature type="domain" description="PiggyBac transposable element-derived protein" evidence="1">
    <location>
        <begin position="10"/>
        <end position="66"/>
    </location>
</feature>
<protein>
    <recommendedName>
        <fullName evidence="1">PiggyBac transposable element-derived protein domain-containing protein</fullName>
    </recommendedName>
</protein>
<organism evidence="2 3">
    <name type="scientific">Electrophorus voltai</name>
    <dbReference type="NCBI Taxonomy" id="2609070"/>
    <lineage>
        <taxon>Eukaryota</taxon>
        <taxon>Metazoa</taxon>
        <taxon>Chordata</taxon>
        <taxon>Craniata</taxon>
        <taxon>Vertebrata</taxon>
        <taxon>Euteleostomi</taxon>
        <taxon>Actinopterygii</taxon>
        <taxon>Neopterygii</taxon>
        <taxon>Teleostei</taxon>
        <taxon>Ostariophysi</taxon>
        <taxon>Gymnotiformes</taxon>
        <taxon>Gymnotoidei</taxon>
        <taxon>Gymnotidae</taxon>
        <taxon>Electrophorus</taxon>
    </lineage>
</organism>
<dbReference type="AlphaFoldDB" id="A0AAD8ZZL4"/>
<dbReference type="PANTHER" id="PTHR47272:SF2">
    <property type="entry name" value="PIGGYBAC TRANSPOSABLE ELEMENT-DERIVED PROTEIN 3-LIKE"/>
    <property type="match status" value="1"/>
</dbReference>
<accession>A0AAD8ZZL4</accession>
<evidence type="ECO:0000259" key="1">
    <source>
        <dbReference type="Pfam" id="PF13843"/>
    </source>
</evidence>
<evidence type="ECO:0000313" key="3">
    <source>
        <dbReference type="Proteomes" id="UP001239994"/>
    </source>
</evidence>
<comment type="caution">
    <text evidence="2">The sequence shown here is derived from an EMBL/GenBank/DDBJ whole genome shotgun (WGS) entry which is preliminary data.</text>
</comment>
<dbReference type="EMBL" id="JAROKS010000001">
    <property type="protein sequence ID" value="KAK1806165.1"/>
    <property type="molecule type" value="Genomic_DNA"/>
</dbReference>
<gene>
    <name evidence="2" type="ORF">P4O66_000058</name>
</gene>
<dbReference type="PANTHER" id="PTHR47272">
    <property type="entry name" value="DDE_TNP_1_7 DOMAIN-CONTAINING PROTEIN"/>
    <property type="match status" value="1"/>
</dbReference>
<reference evidence="2" key="1">
    <citation type="submission" date="2023-03" db="EMBL/GenBank/DDBJ databases">
        <title>Electrophorus voltai genome.</title>
        <authorList>
            <person name="Bian C."/>
        </authorList>
    </citation>
    <scope>NUCLEOTIDE SEQUENCE</scope>
    <source>
        <strain evidence="2">CB-2022</strain>
        <tissue evidence="2">Muscle</tissue>
    </source>
</reference>
<dbReference type="Pfam" id="PF13843">
    <property type="entry name" value="DDE_Tnp_1_7"/>
    <property type="match status" value="1"/>
</dbReference>
<dbReference type="Proteomes" id="UP001239994">
    <property type="component" value="Unassembled WGS sequence"/>
</dbReference>
<proteinExistence type="predicted"/>
<evidence type="ECO:0000313" key="2">
    <source>
        <dbReference type="EMBL" id="KAK1806165.1"/>
    </source>
</evidence>
<name>A0AAD8ZZL4_9TELE</name>